<accession>A0A1V1PGL2</accession>
<evidence type="ECO:0000313" key="3">
    <source>
        <dbReference type="Proteomes" id="UP000189670"/>
    </source>
</evidence>
<evidence type="ECO:0000256" key="1">
    <source>
        <dbReference type="SAM" id="Phobius"/>
    </source>
</evidence>
<protein>
    <submittedName>
        <fullName evidence="2">Uncharacterized protein</fullName>
    </submittedName>
</protein>
<evidence type="ECO:0000313" key="2">
    <source>
        <dbReference type="EMBL" id="ETR73893.1"/>
    </source>
</evidence>
<feature type="transmembrane region" description="Helical" evidence="1">
    <location>
        <begin position="79"/>
        <end position="97"/>
    </location>
</feature>
<keyword evidence="1" id="KW-0472">Membrane</keyword>
<comment type="caution">
    <text evidence="2">The sequence shown here is derived from an EMBL/GenBank/DDBJ whole genome shotgun (WGS) entry which is preliminary data.</text>
</comment>
<proteinExistence type="predicted"/>
<organism evidence="2 3">
    <name type="scientific">Candidatus Magnetoglobus multicellularis str. Araruama</name>
    <dbReference type="NCBI Taxonomy" id="890399"/>
    <lineage>
        <taxon>Bacteria</taxon>
        <taxon>Pseudomonadati</taxon>
        <taxon>Thermodesulfobacteriota</taxon>
        <taxon>Desulfobacteria</taxon>
        <taxon>Desulfobacterales</taxon>
        <taxon>Desulfobacteraceae</taxon>
        <taxon>Candidatus Magnetoglobus</taxon>
    </lineage>
</organism>
<sequence>MDNFRVDRSKYFVIRLVGRTLCSPRTKTSIKPMRKTNVGANLMFALRTKTAIKPILENELETFALSQRASRLSYQWMKVPVLFDLFWISVFICVMSLNQLMNRIQEKIIWTESDDE</sequence>
<name>A0A1V1PGL2_9BACT</name>
<gene>
    <name evidence="2" type="ORF">OMM_06664</name>
</gene>
<keyword evidence="1" id="KW-0812">Transmembrane</keyword>
<dbReference type="Proteomes" id="UP000189670">
    <property type="component" value="Unassembled WGS sequence"/>
</dbReference>
<dbReference type="AlphaFoldDB" id="A0A1V1PGL2"/>
<dbReference type="EMBL" id="ATBP01000033">
    <property type="protein sequence ID" value="ETR73893.1"/>
    <property type="molecule type" value="Genomic_DNA"/>
</dbReference>
<reference evidence="3" key="1">
    <citation type="submission" date="2012-11" db="EMBL/GenBank/DDBJ databases">
        <authorList>
            <person name="Lucero-Rivera Y.E."/>
            <person name="Tovar-Ramirez D."/>
        </authorList>
    </citation>
    <scope>NUCLEOTIDE SEQUENCE [LARGE SCALE GENOMIC DNA]</scope>
    <source>
        <strain evidence="3">Araruama</strain>
    </source>
</reference>
<keyword evidence="1" id="KW-1133">Transmembrane helix</keyword>